<dbReference type="InterPro" id="IPR029768">
    <property type="entry name" value="Aldolase_I_AS"/>
</dbReference>
<dbReference type="GO" id="GO:0004332">
    <property type="term" value="F:fructose-bisphosphate aldolase activity"/>
    <property type="evidence" value="ECO:0007669"/>
    <property type="project" value="UniProtKB-EC"/>
</dbReference>
<evidence type="ECO:0000256" key="7">
    <source>
        <dbReference type="ARBA" id="ARBA00023270"/>
    </source>
</evidence>
<dbReference type="EMBL" id="CAUYUE010000011">
    <property type="protein sequence ID" value="CAK0785074.1"/>
    <property type="molecule type" value="Genomic_DNA"/>
</dbReference>
<dbReference type="NCBIfam" id="NF033379">
    <property type="entry name" value="FrucBisAld_I"/>
    <property type="match status" value="1"/>
</dbReference>
<dbReference type="FunFam" id="3.20.20.70:FF:000140">
    <property type="entry name" value="Fructose-bisphosphate aldolase"/>
    <property type="match status" value="1"/>
</dbReference>
<evidence type="ECO:0000256" key="8">
    <source>
        <dbReference type="RuleBase" id="RU003994"/>
    </source>
</evidence>
<dbReference type="Pfam" id="PF00274">
    <property type="entry name" value="Glycolytic"/>
    <property type="match status" value="1"/>
</dbReference>
<accession>A0AAV1IGC5</accession>
<dbReference type="CDD" id="cd00948">
    <property type="entry name" value="FBP_aldolase_I_a"/>
    <property type="match status" value="1"/>
</dbReference>
<reference evidence="10 11" key="1">
    <citation type="submission" date="2023-10" db="EMBL/GenBank/DDBJ databases">
        <authorList>
            <person name="Maclean D."/>
            <person name="Macfadyen A."/>
        </authorList>
    </citation>
    <scope>NUCLEOTIDE SEQUENCE [LARGE SCALE GENOMIC DNA]</scope>
</reference>
<dbReference type="EC" id="4.1.2.13" evidence="4 8"/>
<organism evidence="10 11">
    <name type="scientific">Coccomyxa viridis</name>
    <dbReference type="NCBI Taxonomy" id="1274662"/>
    <lineage>
        <taxon>Eukaryota</taxon>
        <taxon>Viridiplantae</taxon>
        <taxon>Chlorophyta</taxon>
        <taxon>core chlorophytes</taxon>
        <taxon>Trebouxiophyceae</taxon>
        <taxon>Trebouxiophyceae incertae sedis</taxon>
        <taxon>Coccomyxaceae</taxon>
        <taxon>Coccomyxa</taxon>
    </lineage>
</organism>
<evidence type="ECO:0000256" key="2">
    <source>
        <dbReference type="ARBA" id="ARBA00004714"/>
    </source>
</evidence>
<feature type="compositionally biased region" description="Basic and acidic residues" evidence="9">
    <location>
        <begin position="370"/>
        <end position="386"/>
    </location>
</feature>
<dbReference type="SUPFAM" id="SSF51569">
    <property type="entry name" value="Aldolase"/>
    <property type="match status" value="1"/>
</dbReference>
<comment type="pathway">
    <text evidence="2">Carbohydrate degradation; glycolysis; D-glyceraldehyde 3-phosphate and glycerone phosphate from D-glucose: step 4/4.</text>
</comment>
<evidence type="ECO:0000256" key="6">
    <source>
        <dbReference type="ARBA" id="ARBA00023239"/>
    </source>
</evidence>
<dbReference type="InterPro" id="IPR013785">
    <property type="entry name" value="Aldolase_TIM"/>
</dbReference>
<dbReference type="GO" id="GO:0006096">
    <property type="term" value="P:glycolytic process"/>
    <property type="evidence" value="ECO:0007669"/>
    <property type="project" value="UniProtKB-KW"/>
</dbReference>
<gene>
    <name evidence="10" type="ORF">CVIRNUC_008280</name>
</gene>
<evidence type="ECO:0000256" key="4">
    <source>
        <dbReference type="ARBA" id="ARBA00013068"/>
    </source>
</evidence>
<feature type="region of interest" description="Disordered" evidence="9">
    <location>
        <begin position="352"/>
        <end position="386"/>
    </location>
</feature>
<keyword evidence="7" id="KW-0704">Schiff base</keyword>
<dbReference type="PANTHER" id="PTHR11627">
    <property type="entry name" value="FRUCTOSE-BISPHOSPHATE ALDOLASE"/>
    <property type="match status" value="1"/>
</dbReference>
<keyword evidence="6 8" id="KW-0456">Lyase</keyword>
<protein>
    <recommendedName>
        <fullName evidence="4 8">Fructose-bisphosphate aldolase</fullName>
        <ecNumber evidence="4 8">4.1.2.13</ecNumber>
    </recommendedName>
</protein>
<dbReference type="InterPro" id="IPR000741">
    <property type="entry name" value="FBA_I"/>
</dbReference>
<proteinExistence type="inferred from homology"/>
<name>A0AAV1IGC5_9CHLO</name>
<dbReference type="AlphaFoldDB" id="A0AAV1IGC5"/>
<evidence type="ECO:0000256" key="9">
    <source>
        <dbReference type="SAM" id="MobiDB-lite"/>
    </source>
</evidence>
<feature type="compositionally biased region" description="Polar residues" evidence="9">
    <location>
        <begin position="357"/>
        <end position="369"/>
    </location>
</feature>
<dbReference type="Gene3D" id="3.20.20.70">
    <property type="entry name" value="Aldolase class I"/>
    <property type="match status" value="1"/>
</dbReference>
<evidence type="ECO:0000313" key="10">
    <source>
        <dbReference type="EMBL" id="CAK0785074.1"/>
    </source>
</evidence>
<comment type="similarity">
    <text evidence="3 8">Belongs to the class I fructose-bisphosphate aldolase family.</text>
</comment>
<evidence type="ECO:0000256" key="5">
    <source>
        <dbReference type="ARBA" id="ARBA00023152"/>
    </source>
</evidence>
<sequence length="386" mass="42203">MMSSTTLKPTFTGPRVPVAKAGRVAPSRAAILRVRAGPYDEELIATAQKIASPGHGILAMDESNATCGKRLDSIGMENTEASRQAYRELLCTTPGLGEYISGAILFEETLYQNTTTGSTMVDELNKQGIVPGIKVDKGLVPLPNSNNESWCQGLDGLAQRTAEYYKQGARFAKWRSVISIPSGPSNLALQDCAYGLARYAAISQASGLVPIVEPEVLLDGDHDIDRTLEIAQEIWAQTFKYMADNKVMFEGILLKPSMVTPGADSSKREKPEVVADYTLKLLRRRVPPAVPGIMFLSGGQSELEATLNLNAMNQKPNPWHVSFSYARALQNSVLKTWKGQPENKQVAQEALLKRAKANSQAQRGQYDPSTESKEAGERTFEKGYVY</sequence>
<dbReference type="Proteomes" id="UP001314263">
    <property type="component" value="Unassembled WGS sequence"/>
</dbReference>
<keyword evidence="11" id="KW-1185">Reference proteome</keyword>
<keyword evidence="5 8" id="KW-0324">Glycolysis</keyword>
<evidence type="ECO:0000256" key="1">
    <source>
        <dbReference type="ARBA" id="ARBA00000441"/>
    </source>
</evidence>
<comment type="caution">
    <text evidence="10">The sequence shown here is derived from an EMBL/GenBank/DDBJ whole genome shotgun (WGS) entry which is preliminary data.</text>
</comment>
<dbReference type="PROSITE" id="PS00158">
    <property type="entry name" value="ALDOLASE_CLASS_I"/>
    <property type="match status" value="1"/>
</dbReference>
<evidence type="ECO:0000256" key="3">
    <source>
        <dbReference type="ARBA" id="ARBA00010387"/>
    </source>
</evidence>
<comment type="catalytic activity">
    <reaction evidence="1 8">
        <text>beta-D-fructose 1,6-bisphosphate = D-glyceraldehyde 3-phosphate + dihydroxyacetone phosphate</text>
        <dbReference type="Rhea" id="RHEA:14729"/>
        <dbReference type="ChEBI" id="CHEBI:32966"/>
        <dbReference type="ChEBI" id="CHEBI:57642"/>
        <dbReference type="ChEBI" id="CHEBI:59776"/>
        <dbReference type="EC" id="4.1.2.13"/>
    </reaction>
</comment>
<evidence type="ECO:0000313" key="11">
    <source>
        <dbReference type="Proteomes" id="UP001314263"/>
    </source>
</evidence>